<keyword evidence="3" id="KW-0067">ATP-binding</keyword>
<comment type="caution">
    <text evidence="4">The sequence shown here is derived from an EMBL/GenBank/DDBJ whole genome shotgun (WGS) entry which is preliminary data.</text>
</comment>
<evidence type="ECO:0000313" key="4">
    <source>
        <dbReference type="EMBL" id="GJN08288.1"/>
    </source>
</evidence>
<dbReference type="InterPro" id="IPR043129">
    <property type="entry name" value="ATPase_NBD"/>
</dbReference>
<gene>
    <name evidence="4" type="primary">ga26194</name>
    <name evidence="4" type="ORF">PR202_ga26194</name>
</gene>
<dbReference type="SUPFAM" id="SSF100920">
    <property type="entry name" value="Heat shock protein 70kD (HSP70), peptide-binding domain"/>
    <property type="match status" value="1"/>
</dbReference>
<accession>A0AAV5DDL7</accession>
<dbReference type="GO" id="GO:0005524">
    <property type="term" value="F:ATP binding"/>
    <property type="evidence" value="ECO:0007669"/>
    <property type="project" value="UniProtKB-KW"/>
</dbReference>
<reference evidence="4" key="1">
    <citation type="journal article" date="2018" name="DNA Res.">
        <title>Multiple hybrid de novo genome assembly of finger millet, an orphan allotetraploid crop.</title>
        <authorList>
            <person name="Hatakeyama M."/>
            <person name="Aluri S."/>
            <person name="Balachadran M.T."/>
            <person name="Sivarajan S.R."/>
            <person name="Patrignani A."/>
            <person name="Gruter S."/>
            <person name="Poveda L."/>
            <person name="Shimizu-Inatsugi R."/>
            <person name="Baeten J."/>
            <person name="Francoijs K.J."/>
            <person name="Nataraja K.N."/>
            <person name="Reddy Y.A.N."/>
            <person name="Phadnis S."/>
            <person name="Ravikumar R.L."/>
            <person name="Schlapbach R."/>
            <person name="Sreeman S.M."/>
            <person name="Shimizu K.K."/>
        </authorList>
    </citation>
    <scope>NUCLEOTIDE SEQUENCE</scope>
</reference>
<dbReference type="EMBL" id="BQKI01000015">
    <property type="protein sequence ID" value="GJN08288.1"/>
    <property type="molecule type" value="Genomic_DNA"/>
</dbReference>
<dbReference type="Gene3D" id="2.60.34.10">
    <property type="entry name" value="Substrate Binding Domain Of DNAk, Chain A, domain 1"/>
    <property type="match status" value="1"/>
</dbReference>
<dbReference type="InterPro" id="IPR029047">
    <property type="entry name" value="HSP70_peptide-bd_sf"/>
</dbReference>
<reference evidence="4" key="2">
    <citation type="submission" date="2021-12" db="EMBL/GenBank/DDBJ databases">
        <title>Resequencing data analysis of finger millet.</title>
        <authorList>
            <person name="Hatakeyama M."/>
            <person name="Aluri S."/>
            <person name="Balachadran M.T."/>
            <person name="Sivarajan S.R."/>
            <person name="Poveda L."/>
            <person name="Shimizu-Inatsugi R."/>
            <person name="Schlapbach R."/>
            <person name="Sreeman S.M."/>
            <person name="Shimizu K.K."/>
        </authorList>
    </citation>
    <scope>NUCLEOTIDE SEQUENCE</scope>
</reference>
<protein>
    <recommendedName>
        <fullName evidence="6">Heat shock protein 70</fullName>
    </recommendedName>
</protein>
<keyword evidence="2" id="KW-0547">Nucleotide-binding</keyword>
<name>A0AAV5DDL7_ELECO</name>
<organism evidence="4 5">
    <name type="scientific">Eleusine coracana subsp. coracana</name>
    <dbReference type="NCBI Taxonomy" id="191504"/>
    <lineage>
        <taxon>Eukaryota</taxon>
        <taxon>Viridiplantae</taxon>
        <taxon>Streptophyta</taxon>
        <taxon>Embryophyta</taxon>
        <taxon>Tracheophyta</taxon>
        <taxon>Spermatophyta</taxon>
        <taxon>Magnoliopsida</taxon>
        <taxon>Liliopsida</taxon>
        <taxon>Poales</taxon>
        <taxon>Poaceae</taxon>
        <taxon>PACMAD clade</taxon>
        <taxon>Chloridoideae</taxon>
        <taxon>Cynodonteae</taxon>
        <taxon>Eleusininae</taxon>
        <taxon>Eleusine</taxon>
    </lineage>
</organism>
<sequence length="204" mass="22104">MLRDFFNGKELCRSINPDEAVAYGAAIQASVLSGGTDDGTVGDMLLLDVTPLSLGLQVITGDSHDVMKVVIPRNTTIPTKEKKKGFTTDSDNQLGVRISVYEGESASVKDNNLLGQFVLSGFPPAPKGVPKIDVTFDIDANGVLMVSAKETISGRTNNITITNHSGRLRKEEIDRMKQEAGRLNVAMGVNRQEFHEKKALSRLC</sequence>
<comment type="similarity">
    <text evidence="1">Belongs to the heat shock protein 70 family.</text>
</comment>
<evidence type="ECO:0000313" key="5">
    <source>
        <dbReference type="Proteomes" id="UP001054889"/>
    </source>
</evidence>
<dbReference type="AlphaFoldDB" id="A0AAV5DDL7"/>
<dbReference type="Pfam" id="PF00012">
    <property type="entry name" value="HSP70"/>
    <property type="match status" value="1"/>
</dbReference>
<evidence type="ECO:0000256" key="2">
    <source>
        <dbReference type="ARBA" id="ARBA00022741"/>
    </source>
</evidence>
<dbReference type="InterPro" id="IPR013126">
    <property type="entry name" value="Hsp_70_fam"/>
</dbReference>
<dbReference type="PANTHER" id="PTHR19375">
    <property type="entry name" value="HEAT SHOCK PROTEIN 70KDA"/>
    <property type="match status" value="1"/>
</dbReference>
<evidence type="ECO:0000256" key="3">
    <source>
        <dbReference type="ARBA" id="ARBA00022840"/>
    </source>
</evidence>
<dbReference type="SUPFAM" id="SSF53067">
    <property type="entry name" value="Actin-like ATPase domain"/>
    <property type="match status" value="1"/>
</dbReference>
<dbReference type="Gene3D" id="3.30.420.40">
    <property type="match status" value="2"/>
</dbReference>
<dbReference type="Proteomes" id="UP001054889">
    <property type="component" value="Unassembled WGS sequence"/>
</dbReference>
<keyword evidence="5" id="KW-1185">Reference proteome</keyword>
<dbReference type="GO" id="GO:0140662">
    <property type="term" value="F:ATP-dependent protein folding chaperone"/>
    <property type="evidence" value="ECO:0007669"/>
    <property type="project" value="InterPro"/>
</dbReference>
<evidence type="ECO:0008006" key="6">
    <source>
        <dbReference type="Google" id="ProtNLM"/>
    </source>
</evidence>
<evidence type="ECO:0000256" key="1">
    <source>
        <dbReference type="ARBA" id="ARBA00007381"/>
    </source>
</evidence>
<dbReference type="FunFam" id="2.60.34.10:FF:000012">
    <property type="entry name" value="Heat shock 70 kDa protein"/>
    <property type="match status" value="1"/>
</dbReference>
<dbReference type="PRINTS" id="PR00301">
    <property type="entry name" value="HEATSHOCK70"/>
</dbReference>
<proteinExistence type="inferred from homology"/>